<accession>A0A409WZT0</accession>
<keyword evidence="2" id="KW-1185">Reference proteome</keyword>
<name>A0A409WZT0_PSICY</name>
<dbReference type="InParanoid" id="A0A409WZT0"/>
<proteinExistence type="predicted"/>
<evidence type="ECO:0000313" key="2">
    <source>
        <dbReference type="Proteomes" id="UP000283269"/>
    </source>
</evidence>
<dbReference type="EMBL" id="NHYD01002942">
    <property type="protein sequence ID" value="PPQ84038.1"/>
    <property type="molecule type" value="Genomic_DNA"/>
</dbReference>
<comment type="caution">
    <text evidence="1">The sequence shown here is derived from an EMBL/GenBank/DDBJ whole genome shotgun (WGS) entry which is preliminary data.</text>
</comment>
<gene>
    <name evidence="1" type="ORF">CVT25_000584</name>
</gene>
<dbReference type="Proteomes" id="UP000283269">
    <property type="component" value="Unassembled WGS sequence"/>
</dbReference>
<evidence type="ECO:0000313" key="1">
    <source>
        <dbReference type="EMBL" id="PPQ84038.1"/>
    </source>
</evidence>
<organism evidence="1 2">
    <name type="scientific">Psilocybe cyanescens</name>
    <dbReference type="NCBI Taxonomy" id="93625"/>
    <lineage>
        <taxon>Eukaryota</taxon>
        <taxon>Fungi</taxon>
        <taxon>Dikarya</taxon>
        <taxon>Basidiomycota</taxon>
        <taxon>Agaricomycotina</taxon>
        <taxon>Agaricomycetes</taxon>
        <taxon>Agaricomycetidae</taxon>
        <taxon>Agaricales</taxon>
        <taxon>Agaricineae</taxon>
        <taxon>Strophariaceae</taxon>
        <taxon>Psilocybe</taxon>
    </lineage>
</organism>
<dbReference type="AlphaFoldDB" id="A0A409WZT0"/>
<reference evidence="1 2" key="1">
    <citation type="journal article" date="2018" name="Evol. Lett.">
        <title>Horizontal gene cluster transfer increased hallucinogenic mushroom diversity.</title>
        <authorList>
            <person name="Reynolds H.T."/>
            <person name="Vijayakumar V."/>
            <person name="Gluck-Thaler E."/>
            <person name="Korotkin H.B."/>
            <person name="Matheny P.B."/>
            <person name="Slot J.C."/>
        </authorList>
    </citation>
    <scope>NUCLEOTIDE SEQUENCE [LARGE SCALE GENOMIC DNA]</scope>
    <source>
        <strain evidence="1 2">2631</strain>
    </source>
</reference>
<sequence length="103" mass="11242">MGVPVHRGSGVWVQAFAISPLKILRRVLNAHFYSGGGAAYFTSEKQQLAIPVIEYASLKVCMSSIRERASGTCKQILECTRKNVFTVPSKELGICICIPISNV</sequence>
<protein>
    <submittedName>
        <fullName evidence="1">Uncharacterized protein</fullName>
    </submittedName>
</protein>